<feature type="transmembrane region" description="Helical" evidence="1">
    <location>
        <begin position="189"/>
        <end position="211"/>
    </location>
</feature>
<keyword evidence="1" id="KW-1133">Transmembrane helix</keyword>
<comment type="caution">
    <text evidence="2">The sequence shown here is derived from an EMBL/GenBank/DDBJ whole genome shotgun (WGS) entry which is preliminary data.</text>
</comment>
<name>A0ABV1E249_9FIRM</name>
<evidence type="ECO:0000313" key="3">
    <source>
        <dbReference type="Proteomes" id="UP001489509"/>
    </source>
</evidence>
<evidence type="ECO:0000313" key="2">
    <source>
        <dbReference type="EMBL" id="MEQ2441379.1"/>
    </source>
</evidence>
<reference evidence="2 3" key="1">
    <citation type="submission" date="2024-03" db="EMBL/GenBank/DDBJ databases">
        <title>Human intestinal bacterial collection.</title>
        <authorList>
            <person name="Pauvert C."/>
            <person name="Hitch T.C.A."/>
            <person name="Clavel T."/>
        </authorList>
    </citation>
    <scope>NUCLEOTIDE SEQUENCE [LARGE SCALE GENOMIC DNA]</scope>
    <source>
        <strain evidence="2 3">CLA-JM-H44</strain>
    </source>
</reference>
<dbReference type="RefSeq" id="WP_349220434.1">
    <property type="nucleotide sequence ID" value="NZ_JBBMFD010000023.1"/>
</dbReference>
<dbReference type="EMBL" id="JBBMFD010000023">
    <property type="protein sequence ID" value="MEQ2441379.1"/>
    <property type="molecule type" value="Genomic_DNA"/>
</dbReference>
<keyword evidence="1" id="KW-0472">Membrane</keyword>
<proteinExistence type="predicted"/>
<keyword evidence="1" id="KW-0812">Transmembrane</keyword>
<feature type="transmembrane region" description="Helical" evidence="1">
    <location>
        <begin position="15"/>
        <end position="36"/>
    </location>
</feature>
<keyword evidence="3" id="KW-1185">Reference proteome</keyword>
<feature type="transmembrane region" description="Helical" evidence="1">
    <location>
        <begin position="154"/>
        <end position="177"/>
    </location>
</feature>
<evidence type="ECO:0000256" key="1">
    <source>
        <dbReference type="SAM" id="Phobius"/>
    </source>
</evidence>
<feature type="transmembrane region" description="Helical" evidence="1">
    <location>
        <begin position="329"/>
        <end position="346"/>
    </location>
</feature>
<sequence length="356" mass="41097">MISQYLNHVLKKNGILVFVVIVVFVLLKMCIINSSVSNYTDDIFDSLIRETYDLTLKEKENYINDKQEYVINNFDKDSIEYHNYEQAITLYIQYLNNANNVKGYIDFALTGEGLRLPTLPNDFYANINGFKSLDTPNVIHQAQYQCFLQLQHFFYIPIVMLVLIAILISANSEYGIYKIVNISFKRKKYYVMENTVLLLFSIVLVITNFLLDFLCSGLDKISFTFDSSVQSINMLSETTVNCSIGQFLWLVLAVDLVISINSVLIFTIIAHYSREIKKYFLLSFCVIIFVSCIKSIAPKTESVCLFGITDIYKVFVNSGWSNILNTNSLFFYVALNIFIALILFFCKTRQEKCMYV</sequence>
<evidence type="ECO:0008006" key="4">
    <source>
        <dbReference type="Google" id="ProtNLM"/>
    </source>
</evidence>
<organism evidence="2 3">
    <name type="scientific">Solibaculum intestinale</name>
    <dbReference type="NCBI Taxonomy" id="3133165"/>
    <lineage>
        <taxon>Bacteria</taxon>
        <taxon>Bacillati</taxon>
        <taxon>Bacillota</taxon>
        <taxon>Clostridia</taxon>
        <taxon>Eubacteriales</taxon>
        <taxon>Oscillospiraceae</taxon>
        <taxon>Solibaculum</taxon>
    </lineage>
</organism>
<dbReference type="Proteomes" id="UP001489509">
    <property type="component" value="Unassembled WGS sequence"/>
</dbReference>
<protein>
    <recommendedName>
        <fullName evidence="4">ABC transporter permease</fullName>
    </recommendedName>
</protein>
<gene>
    <name evidence="2" type="ORF">WMO26_11125</name>
</gene>
<feature type="transmembrane region" description="Helical" evidence="1">
    <location>
        <begin position="279"/>
        <end position="297"/>
    </location>
</feature>
<accession>A0ABV1E249</accession>
<feature type="transmembrane region" description="Helical" evidence="1">
    <location>
        <begin position="247"/>
        <end position="272"/>
    </location>
</feature>